<evidence type="ECO:0000313" key="1">
    <source>
        <dbReference type="EMBL" id="MEQ2555808.1"/>
    </source>
</evidence>
<gene>
    <name evidence="1" type="ORF">WMO37_12480</name>
</gene>
<comment type="caution">
    <text evidence="1">The sequence shown here is derived from an EMBL/GenBank/DDBJ whole genome shotgun (WGS) entry which is preliminary data.</text>
</comment>
<name>A0ABV1H7W6_9FIRM</name>
<accession>A0ABV1H7W6</accession>
<sequence>MKKIYIIGIVLALVFSITGCGIRETKNADKQESTVSTETKRQEPLRIEKTHKDGITYIQEQYLQYQIKYLAMDKKVISEEKVKEFMLKGYKASYDKKVTDENEITTEYLICGNNIQIPEIIEKKTTQKVVYTLYNFAGGLSKNEFSFSTDELEAMYQPSVEIEGESEQTVYLFFCIAVQSNGEIEKYYNDYKKDLESAVIQADITEVDGTEHTQYFGIRQKYETSDTPAYLELYLLEME</sequence>
<evidence type="ECO:0008006" key="3">
    <source>
        <dbReference type="Google" id="ProtNLM"/>
    </source>
</evidence>
<keyword evidence="2" id="KW-1185">Reference proteome</keyword>
<organism evidence="1 2">
    <name type="scientific">Lachnospira intestinalis</name>
    <dbReference type="NCBI Taxonomy" id="3133158"/>
    <lineage>
        <taxon>Bacteria</taxon>
        <taxon>Bacillati</taxon>
        <taxon>Bacillota</taxon>
        <taxon>Clostridia</taxon>
        <taxon>Lachnospirales</taxon>
        <taxon>Lachnospiraceae</taxon>
        <taxon>Lachnospira</taxon>
    </lineage>
</organism>
<dbReference type="PROSITE" id="PS51257">
    <property type="entry name" value="PROKAR_LIPOPROTEIN"/>
    <property type="match status" value="1"/>
</dbReference>
<evidence type="ECO:0000313" key="2">
    <source>
        <dbReference type="Proteomes" id="UP001546774"/>
    </source>
</evidence>
<dbReference type="Proteomes" id="UP001546774">
    <property type="component" value="Unassembled WGS sequence"/>
</dbReference>
<dbReference type="EMBL" id="JBBMFS010000012">
    <property type="protein sequence ID" value="MEQ2555808.1"/>
    <property type="molecule type" value="Genomic_DNA"/>
</dbReference>
<proteinExistence type="predicted"/>
<protein>
    <recommendedName>
        <fullName evidence="3">Lipoprotein</fullName>
    </recommendedName>
</protein>
<reference evidence="1" key="1">
    <citation type="submission" date="2024-03" db="EMBL/GenBank/DDBJ databases">
        <title>Human intestinal bacterial collection.</title>
        <authorList>
            <person name="Pauvert C."/>
            <person name="Hitch T.C.A."/>
            <person name="Clavel T."/>
        </authorList>
    </citation>
    <scope>NUCLEOTIDE SEQUENCE [LARGE SCALE GENOMIC DNA]</scope>
    <source>
        <strain evidence="1">CLA-AA-H89B</strain>
    </source>
</reference>